<dbReference type="Pfam" id="PF01345">
    <property type="entry name" value="DUF11"/>
    <property type="match status" value="1"/>
</dbReference>
<feature type="region of interest" description="Disordered" evidence="1">
    <location>
        <begin position="570"/>
        <end position="602"/>
    </location>
</feature>
<accession>A0ABN4H5Y7</accession>
<keyword evidence="2" id="KW-0812">Transmembrane</keyword>
<evidence type="ECO:0000313" key="6">
    <source>
        <dbReference type="EMBL" id="AKN77951.1"/>
    </source>
</evidence>
<dbReference type="RefSeq" id="WP_235431255.1">
    <property type="nucleotide sequence ID" value="NZ_CP011913.1"/>
</dbReference>
<dbReference type="Gene3D" id="2.60.40.10">
    <property type="entry name" value="Immunoglobulins"/>
    <property type="match status" value="1"/>
</dbReference>
<dbReference type="InterPro" id="IPR041033">
    <property type="entry name" value="SpaA_PFL_dom_1"/>
</dbReference>
<dbReference type="InterPro" id="IPR001434">
    <property type="entry name" value="OmcB-like_DUF11"/>
</dbReference>
<feature type="compositionally biased region" description="Polar residues" evidence="1">
    <location>
        <begin position="191"/>
        <end position="209"/>
    </location>
</feature>
<dbReference type="InterPro" id="IPR054215">
    <property type="entry name" value="DUF6923"/>
</dbReference>
<keyword evidence="7" id="KW-1185">Reference proteome</keyword>
<keyword evidence="2" id="KW-1133">Transmembrane helix</keyword>
<dbReference type="Pfam" id="PF17802">
    <property type="entry name" value="SpaA"/>
    <property type="match status" value="1"/>
</dbReference>
<dbReference type="NCBIfam" id="TIGR01167">
    <property type="entry name" value="LPXTG_anchor"/>
    <property type="match status" value="1"/>
</dbReference>
<reference evidence="6 7" key="1">
    <citation type="journal article" date="2014" name="Int. J. Syst. Evol. Microbiol.">
        <title>Draft Genome Sequence of Corynebacterium ulcerans FRC58, Isolated from the Bronchitic Aspiration of a Patient in France.</title>
        <authorList>
            <person name="Silva Ado S."/>
            <person name="Barauna R.A."/>
            <person name="de Sa P.C."/>
            <person name="das Gracas D.A."/>
            <person name="Carneiro A.R."/>
            <person name="Thouvenin M."/>
            <person name="Azevedo V."/>
            <person name="Badell E."/>
            <person name="Guiso N."/>
            <person name="da Silva A.L."/>
            <person name="Ramos R.T."/>
        </authorList>
    </citation>
    <scope>NUCLEOTIDE SEQUENCE [LARGE SCALE GENOMIC DNA]</scope>
    <source>
        <strain evidence="6 7">FRC58</strain>
    </source>
</reference>
<organism evidence="6 7">
    <name type="scientific">Corynebacterium ulcerans FRC58</name>
    <dbReference type="NCBI Taxonomy" id="1408268"/>
    <lineage>
        <taxon>Bacteria</taxon>
        <taxon>Bacillati</taxon>
        <taxon>Actinomycetota</taxon>
        <taxon>Actinomycetes</taxon>
        <taxon>Mycobacteriales</taxon>
        <taxon>Corynebacteriaceae</taxon>
        <taxon>Corynebacterium</taxon>
    </lineage>
</organism>
<protein>
    <submittedName>
        <fullName evidence="6">Surface-anchored protein, fimbrial subunit</fullName>
    </submittedName>
</protein>
<proteinExistence type="predicted"/>
<gene>
    <name evidence="6" type="primary">spaF</name>
    <name evidence="6" type="ORF">CulFRC58_2097</name>
</gene>
<feature type="domain" description="DUF11" evidence="3">
    <location>
        <begin position="930"/>
        <end position="1047"/>
    </location>
</feature>
<evidence type="ECO:0000259" key="5">
    <source>
        <dbReference type="Pfam" id="PF21959"/>
    </source>
</evidence>
<dbReference type="InterPro" id="IPR013783">
    <property type="entry name" value="Ig-like_fold"/>
</dbReference>
<dbReference type="SUPFAM" id="SSF63825">
    <property type="entry name" value="YWTD domain"/>
    <property type="match status" value="1"/>
</dbReference>
<evidence type="ECO:0000259" key="4">
    <source>
        <dbReference type="Pfam" id="PF17802"/>
    </source>
</evidence>
<evidence type="ECO:0000313" key="7">
    <source>
        <dbReference type="Proteomes" id="UP000036185"/>
    </source>
</evidence>
<sequence>MNMINESQPGNISARSSVRVAFRAQAFINFFVAFSGILALAISIATVGSAPRANAQTQEIAAEQVTAVAGIQKQTFSVPLDTAATVDRISLENDALQGLNTPIFDDTWGVTIGHTEVPFNSITWDLASGMWVASFPPVVASPGDEVSLNTPVSTQWSEGKMRVFGTITGASTETSATSAAPQPLDPRSAVESVSPSTINSSPNAKTGSGATAEFSSVVKQNSSIAGVGLSFGEALKEAANKIEVFAEDADGTRKLIEQFEGLQAGAENAKLTFGQLYKISAGQKIVMSISGGSNFSDAVPTGEKGNPVGLQVYGTPSPQALRAAVPMVAGTPDLERLGSGNSAANLQNGILTISTQKQGPGKVKELNIHTEVAGFTSSAGWSLKVGNTVVDPGKYELRVDSDDAYFTFKEPQDYPEETTFEATGPWTGTTWTTGTMTLWGELPAPPSNNYVNLKTSPIKNCRADGSKFLFSTTVTEVASVYVMSVYLPSGLEIPADLADSKIYAVAGGKKYANVTDFTITINGRYLSATFNPGIPVGRSKPFALYIPSKLRSGAYTPCNIQLLGEGTASPMPTVCSPTDRPVDDTGMPMPWSGDERRVSSRQPARTLTAAEKARGTSVYVTASTPNSQTRNMSQLYLQTQAGTQFQKIGDQTGWVVNALAYNPADNWLYAVSQGRVGRHTVKSSDGRNYQYVPLEDPCFPAGHLLQIDPVTGKVYNLGRITDAATQKSYGIGGSYNQPWPNDLWGGVNSGFVDLNGNYWVTNSSLSGSGHFYKIDLSNRTATPTGSASARCGNDEANYCSRAEDWTALPGTKGNYAWGIKNGWAANNRIVLERMNMNDGSLTTWDITDLRTLAGQAIPTGHQWGKAWSYGNGNLGFGTASAGATSDVVQLKVTNPDSANPTFELVSIDDTAPRSYNSDGTSNGLVPAEVDLEATKTFIKEENGRIYWRIEVANKSLLNGSSGFVLNDTFEQGYSDIRMESTTATQTSVHTSGNSIQIIFGPVPPSSSVSVEISAKQPETMVDGCARNTATIIGNETDPMSGNNTTTAEECTDTPLKIQIQKVDADNHTKTLNAKFELRDPVGDSVGNYVPAQTGTEIVVNADGTSGTADVKTDKYYFLVETKSPSGYSLLPEPMLMRIEKDTAGNPVVKFPRQVNAFPVLTSNIKVDKGLITIPIADVKESGTLPKTGGIGVGMVALLGVAIVGVGLGIGRMRRY</sequence>
<keyword evidence="2" id="KW-0472">Membrane</keyword>
<feature type="domain" description="DUF6923" evidence="5">
    <location>
        <begin position="627"/>
        <end position="922"/>
    </location>
</feature>
<evidence type="ECO:0000256" key="2">
    <source>
        <dbReference type="SAM" id="Phobius"/>
    </source>
</evidence>
<dbReference type="EMBL" id="CP011913">
    <property type="protein sequence ID" value="AKN77951.1"/>
    <property type="molecule type" value="Genomic_DNA"/>
</dbReference>
<feature type="transmembrane region" description="Helical" evidence="2">
    <location>
        <begin position="26"/>
        <end position="48"/>
    </location>
</feature>
<feature type="domain" description="SpaA-like prealbumin fold" evidence="4">
    <location>
        <begin position="1056"/>
        <end position="1142"/>
    </location>
</feature>
<name>A0ABN4H5Y7_CORUL</name>
<evidence type="ECO:0000259" key="3">
    <source>
        <dbReference type="Pfam" id="PF01345"/>
    </source>
</evidence>
<dbReference type="Pfam" id="PF21959">
    <property type="entry name" value="DUF6923"/>
    <property type="match status" value="1"/>
</dbReference>
<feature type="region of interest" description="Disordered" evidence="1">
    <location>
        <begin position="172"/>
        <end position="209"/>
    </location>
</feature>
<feature type="transmembrane region" description="Helical" evidence="2">
    <location>
        <begin position="1188"/>
        <end position="1209"/>
    </location>
</feature>
<evidence type="ECO:0000256" key="1">
    <source>
        <dbReference type="SAM" id="MobiDB-lite"/>
    </source>
</evidence>
<dbReference type="Proteomes" id="UP000036185">
    <property type="component" value="Chromosome"/>
</dbReference>